<dbReference type="Proteomes" id="UP000887013">
    <property type="component" value="Unassembled WGS sequence"/>
</dbReference>
<keyword evidence="3" id="KW-1185">Reference proteome</keyword>
<evidence type="ECO:0000313" key="3">
    <source>
        <dbReference type="Proteomes" id="UP000887013"/>
    </source>
</evidence>
<proteinExistence type="predicted"/>
<organism evidence="2 3">
    <name type="scientific">Nephila pilipes</name>
    <name type="common">Giant wood spider</name>
    <name type="synonym">Nephila maculata</name>
    <dbReference type="NCBI Taxonomy" id="299642"/>
    <lineage>
        <taxon>Eukaryota</taxon>
        <taxon>Metazoa</taxon>
        <taxon>Ecdysozoa</taxon>
        <taxon>Arthropoda</taxon>
        <taxon>Chelicerata</taxon>
        <taxon>Arachnida</taxon>
        <taxon>Araneae</taxon>
        <taxon>Araneomorphae</taxon>
        <taxon>Entelegynae</taxon>
        <taxon>Araneoidea</taxon>
        <taxon>Nephilidae</taxon>
        <taxon>Nephila</taxon>
    </lineage>
</organism>
<feature type="region of interest" description="Disordered" evidence="1">
    <location>
        <begin position="1"/>
        <end position="28"/>
    </location>
</feature>
<gene>
    <name evidence="2" type="ORF">NPIL_251001</name>
</gene>
<evidence type="ECO:0000256" key="1">
    <source>
        <dbReference type="SAM" id="MobiDB-lite"/>
    </source>
</evidence>
<reference evidence="2" key="1">
    <citation type="submission" date="2020-08" db="EMBL/GenBank/DDBJ databases">
        <title>Multicomponent nature underlies the extraordinary mechanical properties of spider dragline silk.</title>
        <authorList>
            <person name="Kono N."/>
            <person name="Nakamura H."/>
            <person name="Mori M."/>
            <person name="Yoshida Y."/>
            <person name="Ohtoshi R."/>
            <person name="Malay A.D."/>
            <person name="Moran D.A.P."/>
            <person name="Tomita M."/>
            <person name="Numata K."/>
            <person name="Arakawa K."/>
        </authorList>
    </citation>
    <scope>NUCLEOTIDE SEQUENCE</scope>
</reference>
<evidence type="ECO:0000313" key="2">
    <source>
        <dbReference type="EMBL" id="GFS72106.1"/>
    </source>
</evidence>
<sequence length="148" mass="16441">MGGGTPDRAAASKIDFTEKTNSGTNLRQRGPIWPRIISPSSHLLLMLHQGRRDGWKLFTLRFIITNTTKLASGYSSTKETVTCMELCNEITPVAGEPMISGIFYSEQELPFGERKFDCLPPIDAETHLSVITGYLCFFASCKVTSIFE</sequence>
<dbReference type="EMBL" id="BMAW01049706">
    <property type="protein sequence ID" value="GFS72106.1"/>
    <property type="molecule type" value="Genomic_DNA"/>
</dbReference>
<comment type="caution">
    <text evidence="2">The sequence shown here is derived from an EMBL/GenBank/DDBJ whole genome shotgun (WGS) entry which is preliminary data.</text>
</comment>
<protein>
    <submittedName>
        <fullName evidence="2">Uncharacterized protein</fullName>
    </submittedName>
</protein>
<accession>A0A8X6T264</accession>
<name>A0A8X6T264_NEPPI</name>
<dbReference type="AlphaFoldDB" id="A0A8X6T264"/>